<dbReference type="OrthoDB" id="1684751at2"/>
<evidence type="ECO:0000259" key="1">
    <source>
        <dbReference type="Pfam" id="PF12728"/>
    </source>
</evidence>
<dbReference type="GO" id="GO:0003677">
    <property type="term" value="F:DNA binding"/>
    <property type="evidence" value="ECO:0007669"/>
    <property type="project" value="InterPro"/>
</dbReference>
<dbReference type="NCBIfam" id="TIGR01764">
    <property type="entry name" value="excise"/>
    <property type="match status" value="1"/>
</dbReference>
<organism evidence="2 3">
    <name type="scientific">Fervidicola ferrireducens</name>
    <dbReference type="NCBI Taxonomy" id="520764"/>
    <lineage>
        <taxon>Bacteria</taxon>
        <taxon>Bacillati</taxon>
        <taxon>Bacillota</taxon>
        <taxon>Clostridia</taxon>
        <taxon>Thermosediminibacterales</taxon>
        <taxon>Thermosediminibacteraceae</taxon>
        <taxon>Fervidicola</taxon>
    </lineage>
</organism>
<keyword evidence="3" id="KW-1185">Reference proteome</keyword>
<dbReference type="STRING" id="520764.AN618_02080"/>
<dbReference type="InterPro" id="IPR010093">
    <property type="entry name" value="SinI_DNA-bd"/>
</dbReference>
<dbReference type="EMBL" id="LOED01000001">
    <property type="protein sequence ID" value="KXG78870.1"/>
    <property type="molecule type" value="Genomic_DNA"/>
</dbReference>
<dbReference type="Pfam" id="PF12728">
    <property type="entry name" value="HTH_17"/>
    <property type="match status" value="1"/>
</dbReference>
<evidence type="ECO:0000313" key="2">
    <source>
        <dbReference type="EMBL" id="KXG78870.1"/>
    </source>
</evidence>
<dbReference type="InParanoid" id="A0A140LE95"/>
<protein>
    <recommendedName>
        <fullName evidence="1">Helix-turn-helix domain-containing protein</fullName>
    </recommendedName>
</protein>
<dbReference type="AlphaFoldDB" id="A0A140LE95"/>
<dbReference type="InterPro" id="IPR041657">
    <property type="entry name" value="HTH_17"/>
</dbReference>
<feature type="domain" description="Helix-turn-helix" evidence="1">
    <location>
        <begin position="5"/>
        <end position="53"/>
    </location>
</feature>
<reference evidence="2 3" key="1">
    <citation type="submission" date="2015-12" db="EMBL/GenBank/DDBJ databases">
        <title>Draft genome sequnece of Fervidicola ferrireducens strain Y170.</title>
        <authorList>
            <person name="Patel B.K."/>
        </authorList>
    </citation>
    <scope>NUCLEOTIDE SEQUENCE [LARGE SCALE GENOMIC DNA]</scope>
    <source>
        <strain evidence="2 3">Y170</strain>
    </source>
</reference>
<evidence type="ECO:0000313" key="3">
    <source>
        <dbReference type="Proteomes" id="UP000070427"/>
    </source>
</evidence>
<name>A0A140LE95_9FIRM</name>
<accession>A0A140LE95</accession>
<dbReference type="RefSeq" id="WP_066350954.1">
    <property type="nucleotide sequence ID" value="NZ_LOED01000001.1"/>
</dbReference>
<comment type="caution">
    <text evidence="2">The sequence shown here is derived from an EMBL/GenBank/DDBJ whole genome shotgun (WGS) entry which is preliminary data.</text>
</comment>
<proteinExistence type="predicted"/>
<sequence length="64" mass="7395">MEKAVYNVKEVAAMLGINTVKAYELARRQDFPAIKIGRRILVPKEAFHRWLEKAAFDKQSSGRF</sequence>
<dbReference type="Proteomes" id="UP000070427">
    <property type="component" value="Unassembled WGS sequence"/>
</dbReference>
<gene>
    <name evidence="2" type="ORF">AN618_02080</name>
</gene>